<dbReference type="Proteomes" id="UP000005777">
    <property type="component" value="Unassembled WGS sequence"/>
</dbReference>
<dbReference type="PROSITE" id="PS00798">
    <property type="entry name" value="ALDOKETO_REDUCTASE_1"/>
    <property type="match status" value="1"/>
</dbReference>
<feature type="binding site" evidence="5">
    <location>
        <position position="113"/>
    </location>
    <ligand>
        <name>substrate</name>
    </ligand>
</feature>
<name>W5IHB7_SCAIO</name>
<dbReference type="PRINTS" id="PR00069">
    <property type="entry name" value="ALDKETRDTASE"/>
</dbReference>
<dbReference type="PROSITE" id="PS00062">
    <property type="entry name" value="ALDOKETO_REDUCTASE_2"/>
    <property type="match status" value="1"/>
</dbReference>
<gene>
    <name evidence="8" type="ORF">HMPREF9020_00004</name>
</gene>
<dbReference type="HOGENOM" id="CLU_023205_0_1_11"/>
<feature type="domain" description="NADP-dependent oxidoreductase" evidence="7">
    <location>
        <begin position="23"/>
        <end position="268"/>
    </location>
</feature>
<keyword evidence="3" id="KW-0560">Oxidoreductase</keyword>
<evidence type="ECO:0000256" key="6">
    <source>
        <dbReference type="PIRSR" id="PIRSR000097-3"/>
    </source>
</evidence>
<keyword evidence="2" id="KW-0521">NADP</keyword>
<dbReference type="PANTHER" id="PTHR43827">
    <property type="entry name" value="2,5-DIKETO-D-GLUCONIC ACID REDUCTASE"/>
    <property type="match status" value="1"/>
</dbReference>
<dbReference type="CDD" id="cd19071">
    <property type="entry name" value="AKR_AKR1-5-like"/>
    <property type="match status" value="1"/>
</dbReference>
<dbReference type="EMBL" id="ADCX01000001">
    <property type="protein sequence ID" value="EFG26385.1"/>
    <property type="molecule type" value="Genomic_DNA"/>
</dbReference>
<dbReference type="InterPro" id="IPR023210">
    <property type="entry name" value="NADP_OxRdtase_dom"/>
</dbReference>
<dbReference type="FunFam" id="3.20.20.100:FF:000015">
    <property type="entry name" value="Oxidoreductase, aldo/keto reductase family"/>
    <property type="match status" value="1"/>
</dbReference>
<evidence type="ECO:0000256" key="5">
    <source>
        <dbReference type="PIRSR" id="PIRSR000097-2"/>
    </source>
</evidence>
<dbReference type="Pfam" id="PF00248">
    <property type="entry name" value="Aldo_ket_red"/>
    <property type="match status" value="1"/>
</dbReference>
<sequence length="286" mass="32409">MQQITSLTSPMKLSNEVQIPGMGFGTFQTPTEITRKVVLEALEAGYRHIDTAAVYGNEAEVGQAVRDSGLNRQDVFVTSKLWNSERGYDKTLAAFDKTMDRLGLDYLDLYLIHWPANRKQFGADAPRINAETWRAFEELYRSGRIKAIGVSNFLPNHLEELLATCQVQPMVDQIEVHPGWPQAEAVRYCHRHNIAVEAWAPLGEAAILSDEVIKAVADKYRHTPAQVCLRWEVQQGIIPLPKSVHQDRIRENTLIFDFELSEDEMDLIGSRRHIGGHCQVPDQVTF</sequence>
<accession>W5IHB7</accession>
<dbReference type="InterPro" id="IPR018170">
    <property type="entry name" value="Aldo/ket_reductase_CS"/>
</dbReference>
<dbReference type="RefSeq" id="WP_006292328.1">
    <property type="nucleotide sequence ID" value="NZ_GG770225.1"/>
</dbReference>
<dbReference type="PIRSF" id="PIRSF000097">
    <property type="entry name" value="AKR"/>
    <property type="match status" value="1"/>
</dbReference>
<evidence type="ECO:0000256" key="3">
    <source>
        <dbReference type="ARBA" id="ARBA00023002"/>
    </source>
</evidence>
<evidence type="ECO:0000256" key="1">
    <source>
        <dbReference type="ARBA" id="ARBA00007905"/>
    </source>
</evidence>
<keyword evidence="9" id="KW-1185">Reference proteome</keyword>
<dbReference type="SUPFAM" id="SSF51430">
    <property type="entry name" value="NAD(P)-linked oxidoreductase"/>
    <property type="match status" value="1"/>
</dbReference>
<dbReference type="InterPro" id="IPR020471">
    <property type="entry name" value="AKR"/>
</dbReference>
<comment type="similarity">
    <text evidence="1">Belongs to the aldo/keto reductase family.</text>
</comment>
<feature type="site" description="Lowers pKa of active site Tyr" evidence="6">
    <location>
        <position position="80"/>
    </location>
</feature>
<dbReference type="PANTHER" id="PTHR43827:SF3">
    <property type="entry name" value="NADP-DEPENDENT OXIDOREDUCTASE DOMAIN-CONTAINING PROTEIN"/>
    <property type="match status" value="1"/>
</dbReference>
<organism evidence="8 9">
    <name type="scientific">Scardovia inopinata F0304</name>
    <dbReference type="NCBI Taxonomy" id="641146"/>
    <lineage>
        <taxon>Bacteria</taxon>
        <taxon>Bacillati</taxon>
        <taxon>Actinomycetota</taxon>
        <taxon>Actinomycetes</taxon>
        <taxon>Bifidobacteriales</taxon>
        <taxon>Bifidobacteriaceae</taxon>
        <taxon>Scardovia</taxon>
    </lineage>
</organism>
<evidence type="ECO:0000256" key="4">
    <source>
        <dbReference type="PIRSR" id="PIRSR000097-1"/>
    </source>
</evidence>
<dbReference type="eggNOG" id="COG0656">
    <property type="taxonomic scope" value="Bacteria"/>
</dbReference>
<reference evidence="8 9" key="1">
    <citation type="submission" date="2012-01" db="EMBL/GenBank/DDBJ databases">
        <title>The Genome Sequence of Scardovia inopinata F0304.</title>
        <authorList>
            <consortium name="The Broad Institute Genome Sequencing Platform"/>
            <person name="Earl A."/>
            <person name="Ward D."/>
            <person name="Feldgarden M."/>
            <person name="Gevers D."/>
            <person name="Izard J."/>
            <person name="Baranova O.V."/>
            <person name="Blanton J.M."/>
            <person name="Tanner A.C."/>
            <person name="Dewhirst F.E."/>
            <person name="Young S.K."/>
            <person name="Zeng Q."/>
            <person name="Gargeya S."/>
            <person name="Fitzgerald M."/>
            <person name="Haas B."/>
            <person name="Abouelleil A."/>
            <person name="Alvarado L."/>
            <person name="Arachchi H.M."/>
            <person name="Berlin A."/>
            <person name="Chapman S.B."/>
            <person name="Gearin G."/>
            <person name="Goldberg J."/>
            <person name="Griggs A."/>
            <person name="Gujja S."/>
            <person name="Hansen M."/>
            <person name="Heiman D."/>
            <person name="Howarth C."/>
            <person name="Larimer J."/>
            <person name="Lui A."/>
            <person name="MacDonald P.J."/>
            <person name="McCowen C."/>
            <person name="Montmayeur A."/>
            <person name="Murphy C."/>
            <person name="Neiman D."/>
            <person name="Pearson M."/>
            <person name="Priest M."/>
            <person name="Roberts A."/>
            <person name="Saif S."/>
            <person name="Shea T."/>
            <person name="Sisk P."/>
            <person name="Stolte C."/>
            <person name="Sykes S."/>
            <person name="Wortman J."/>
            <person name="Nusbaum C."/>
            <person name="Birren B."/>
        </authorList>
    </citation>
    <scope>NUCLEOTIDE SEQUENCE [LARGE SCALE GENOMIC DNA]</scope>
    <source>
        <strain evidence="8 9">F0304</strain>
    </source>
</reference>
<dbReference type="GO" id="GO:0016616">
    <property type="term" value="F:oxidoreductase activity, acting on the CH-OH group of donors, NAD or NADP as acceptor"/>
    <property type="evidence" value="ECO:0007669"/>
    <property type="project" value="UniProtKB-ARBA"/>
</dbReference>
<protein>
    <recommendedName>
        <fullName evidence="7">NADP-dependent oxidoreductase domain-containing protein</fullName>
    </recommendedName>
</protein>
<dbReference type="AlphaFoldDB" id="W5IHB7"/>
<proteinExistence type="inferred from homology"/>
<comment type="caution">
    <text evidence="8">The sequence shown here is derived from an EMBL/GenBank/DDBJ whole genome shotgun (WGS) entry which is preliminary data.</text>
</comment>
<evidence type="ECO:0000259" key="7">
    <source>
        <dbReference type="Pfam" id="PF00248"/>
    </source>
</evidence>
<feature type="active site" description="Proton donor" evidence="4">
    <location>
        <position position="55"/>
    </location>
</feature>
<evidence type="ECO:0000256" key="2">
    <source>
        <dbReference type="ARBA" id="ARBA00022857"/>
    </source>
</evidence>
<evidence type="ECO:0000313" key="8">
    <source>
        <dbReference type="EMBL" id="EFG26385.1"/>
    </source>
</evidence>
<dbReference type="InterPro" id="IPR036812">
    <property type="entry name" value="NAD(P)_OxRdtase_dom_sf"/>
</dbReference>
<dbReference type="Gene3D" id="3.20.20.100">
    <property type="entry name" value="NADP-dependent oxidoreductase domain"/>
    <property type="match status" value="1"/>
</dbReference>
<evidence type="ECO:0000313" key="9">
    <source>
        <dbReference type="Proteomes" id="UP000005777"/>
    </source>
</evidence>